<feature type="transmembrane region" description="Helical" evidence="1">
    <location>
        <begin position="163"/>
        <end position="181"/>
    </location>
</feature>
<name>A0ABW0MJX7_9BURK</name>
<comment type="caution">
    <text evidence="3">The sequence shown here is derived from an EMBL/GenBank/DDBJ whole genome shotgun (WGS) entry which is preliminary data.</text>
</comment>
<dbReference type="Pfam" id="PF01757">
    <property type="entry name" value="Acyl_transf_3"/>
    <property type="match status" value="1"/>
</dbReference>
<evidence type="ECO:0000313" key="4">
    <source>
        <dbReference type="Proteomes" id="UP001596101"/>
    </source>
</evidence>
<evidence type="ECO:0000259" key="2">
    <source>
        <dbReference type="Pfam" id="PF01757"/>
    </source>
</evidence>
<dbReference type="EMBL" id="JBHSMR010000004">
    <property type="protein sequence ID" value="MFC5477106.1"/>
    <property type="molecule type" value="Genomic_DNA"/>
</dbReference>
<protein>
    <submittedName>
        <fullName evidence="3">Acyltransferase family protein</fullName>
        <ecNumber evidence="3">2.3.-.-</ecNumber>
    </submittedName>
</protein>
<feature type="transmembrane region" description="Helical" evidence="1">
    <location>
        <begin position="269"/>
        <end position="286"/>
    </location>
</feature>
<sequence>MFFVLSGWLVGGSLLNRLDTHRAIANYAIDRATRLWIVLIPTFGAMLLFGLATAALDPTRLSFGPDNAYSAAAFFGNLVGLQNILVPEFGGNFPLWSLANETWYYVLFPLLAMLFRTRSALQGALILMALAAIVHFLDSAILLYFSIWLLGAAFSRVRIECGAFLRWALFLALVATAVGIRLKGRNDITVDSFLQYLLFSAIFVLFLSSMQYKRQRTRSIELTSRIGLFFSEFSFTLYVLHIPLMAAFLHFAAPVLGHGRLDPNRPMHLLVYLLLYLGLVVGAYLFHMPFEAKTYRVREWLKTMWFAPSRPARA</sequence>
<dbReference type="PANTHER" id="PTHR23028">
    <property type="entry name" value="ACETYLTRANSFERASE"/>
    <property type="match status" value="1"/>
</dbReference>
<dbReference type="InterPro" id="IPR050879">
    <property type="entry name" value="Acyltransferase_3"/>
</dbReference>
<keyword evidence="1" id="KW-0812">Transmembrane</keyword>
<feature type="transmembrane region" description="Helical" evidence="1">
    <location>
        <begin position="68"/>
        <end position="86"/>
    </location>
</feature>
<feature type="transmembrane region" description="Helical" evidence="1">
    <location>
        <begin position="35"/>
        <end position="56"/>
    </location>
</feature>
<dbReference type="GO" id="GO:0016746">
    <property type="term" value="F:acyltransferase activity"/>
    <property type="evidence" value="ECO:0007669"/>
    <property type="project" value="UniProtKB-KW"/>
</dbReference>
<dbReference type="Proteomes" id="UP001596101">
    <property type="component" value="Unassembled WGS sequence"/>
</dbReference>
<feature type="domain" description="Acyltransferase 3" evidence="2">
    <location>
        <begin position="1"/>
        <end position="287"/>
    </location>
</feature>
<accession>A0ABW0MJX7</accession>
<feature type="transmembrane region" description="Helical" evidence="1">
    <location>
        <begin position="233"/>
        <end position="257"/>
    </location>
</feature>
<dbReference type="PANTHER" id="PTHR23028:SF53">
    <property type="entry name" value="ACYL_TRANSF_3 DOMAIN-CONTAINING PROTEIN"/>
    <property type="match status" value="1"/>
</dbReference>
<keyword evidence="3" id="KW-0012">Acyltransferase</keyword>
<evidence type="ECO:0000256" key="1">
    <source>
        <dbReference type="SAM" id="Phobius"/>
    </source>
</evidence>
<feature type="transmembrane region" description="Helical" evidence="1">
    <location>
        <begin position="193"/>
        <end position="212"/>
    </location>
</feature>
<proteinExistence type="predicted"/>
<dbReference type="EC" id="2.3.-.-" evidence="3"/>
<dbReference type="InterPro" id="IPR002656">
    <property type="entry name" value="Acyl_transf_3_dom"/>
</dbReference>
<gene>
    <name evidence="3" type="ORF">ACFPQ5_02820</name>
</gene>
<keyword evidence="1" id="KW-0472">Membrane</keyword>
<keyword evidence="4" id="KW-1185">Reference proteome</keyword>
<feature type="transmembrane region" description="Helical" evidence="1">
    <location>
        <begin position="124"/>
        <end position="151"/>
    </location>
</feature>
<keyword evidence="1" id="KW-1133">Transmembrane helix</keyword>
<keyword evidence="3" id="KW-0808">Transferase</keyword>
<reference evidence="4" key="1">
    <citation type="journal article" date="2019" name="Int. J. Syst. Evol. Microbiol.">
        <title>The Global Catalogue of Microorganisms (GCM) 10K type strain sequencing project: providing services to taxonomists for standard genome sequencing and annotation.</title>
        <authorList>
            <consortium name="The Broad Institute Genomics Platform"/>
            <consortium name="The Broad Institute Genome Sequencing Center for Infectious Disease"/>
            <person name="Wu L."/>
            <person name="Ma J."/>
        </authorList>
    </citation>
    <scope>NUCLEOTIDE SEQUENCE [LARGE SCALE GENOMIC DNA]</scope>
    <source>
        <strain evidence="4">CCUG 43111</strain>
    </source>
</reference>
<organism evidence="3 4">
    <name type="scientific">Massilia suwonensis</name>
    <dbReference type="NCBI Taxonomy" id="648895"/>
    <lineage>
        <taxon>Bacteria</taxon>
        <taxon>Pseudomonadati</taxon>
        <taxon>Pseudomonadota</taxon>
        <taxon>Betaproteobacteria</taxon>
        <taxon>Burkholderiales</taxon>
        <taxon>Oxalobacteraceae</taxon>
        <taxon>Telluria group</taxon>
        <taxon>Massilia</taxon>
    </lineage>
</organism>
<evidence type="ECO:0000313" key="3">
    <source>
        <dbReference type="EMBL" id="MFC5477106.1"/>
    </source>
</evidence>